<gene>
    <name evidence="3" type="ORF">GM658_08420</name>
</gene>
<dbReference type="PANTHER" id="PTHR21363:SF0">
    <property type="entry name" value="PREPHENATE DEHYDROGENASE [NADP(+)]"/>
    <property type="match status" value="1"/>
</dbReference>
<dbReference type="GO" id="GO:0070403">
    <property type="term" value="F:NAD+ binding"/>
    <property type="evidence" value="ECO:0007669"/>
    <property type="project" value="InterPro"/>
</dbReference>
<comment type="caution">
    <text evidence="3">The sequence shown here is derived from an EMBL/GenBank/DDBJ whole genome shotgun (WGS) entry which is preliminary data.</text>
</comment>
<dbReference type="GO" id="GO:0004665">
    <property type="term" value="F:prephenate dehydrogenase (NADP+) activity"/>
    <property type="evidence" value="ECO:0007669"/>
    <property type="project" value="InterPro"/>
</dbReference>
<reference evidence="3 4" key="1">
    <citation type="submission" date="2019-11" db="EMBL/GenBank/DDBJ databases">
        <title>Type strains purchased from KCTC, JCM and DSMZ.</title>
        <authorList>
            <person name="Lu H."/>
        </authorList>
    </citation>
    <scope>NUCLEOTIDE SEQUENCE [LARGE SCALE GENOMIC DNA]</scope>
    <source>
        <strain evidence="3 4">JCM 31587</strain>
    </source>
</reference>
<dbReference type="PROSITE" id="PS51176">
    <property type="entry name" value="PDH_ADH"/>
    <property type="match status" value="1"/>
</dbReference>
<sequence>MLNKVVIFGVGLIGGSFARALKQAGVVKHIVGVDRSQAFLSRALELGIIDSAAQPGKPGADPRVRPQSATAAVHGSDPWVRPGFTGFEEAIAGADLILLAAPVAQTARILQSILPHLDATTIVTDAGSTKTDVVAAARAVMGERVRQFIPGHPIAGRETNGPDAAIVDLYKGKKTVLTPLAENDPAAVDRVAAAWKACGAIIHTLTPEDHDKVFAAVSHLPHLLAYALVDDIERKPHSDLLFQYAASGFRDFTRIAGSSPEMWRDISLANQAALLTELDAYLAQLTRLRASLAAGDAAALEATYANAQRARRQWIETIEAAEPPLPKDAAAE</sequence>
<dbReference type="InterPro" id="IPR008927">
    <property type="entry name" value="6-PGluconate_DH-like_C_sf"/>
</dbReference>
<dbReference type="GO" id="GO:0008977">
    <property type="term" value="F:prephenate dehydrogenase (NAD+) activity"/>
    <property type="evidence" value="ECO:0007669"/>
    <property type="project" value="InterPro"/>
</dbReference>
<dbReference type="SUPFAM" id="SSF51735">
    <property type="entry name" value="NAD(P)-binding Rossmann-fold domains"/>
    <property type="match status" value="1"/>
</dbReference>
<dbReference type="Gene3D" id="3.40.50.720">
    <property type="entry name" value="NAD(P)-binding Rossmann-like Domain"/>
    <property type="match status" value="1"/>
</dbReference>
<dbReference type="SUPFAM" id="SSF48179">
    <property type="entry name" value="6-phosphogluconate dehydrogenase C-terminal domain-like"/>
    <property type="match status" value="1"/>
</dbReference>
<dbReference type="InterPro" id="IPR046826">
    <property type="entry name" value="PDH_N"/>
</dbReference>
<accession>A0A6L6QDP8</accession>
<dbReference type="InterPro" id="IPR003099">
    <property type="entry name" value="Prephen_DH"/>
</dbReference>
<dbReference type="InterPro" id="IPR046825">
    <property type="entry name" value="PDH_C"/>
</dbReference>
<dbReference type="RefSeq" id="WP_170298733.1">
    <property type="nucleotide sequence ID" value="NZ_WNKX01000005.1"/>
</dbReference>
<evidence type="ECO:0000313" key="3">
    <source>
        <dbReference type="EMBL" id="MTW10628.1"/>
    </source>
</evidence>
<proteinExistence type="predicted"/>
<keyword evidence="1" id="KW-0560">Oxidoreductase</keyword>
<protein>
    <submittedName>
        <fullName evidence="3">Prephenate dehydrogenase/arogenate dehydrogenase family protein</fullName>
    </submittedName>
</protein>
<dbReference type="Proteomes" id="UP000472320">
    <property type="component" value="Unassembled WGS sequence"/>
</dbReference>
<evidence type="ECO:0000256" key="1">
    <source>
        <dbReference type="ARBA" id="ARBA00023002"/>
    </source>
</evidence>
<dbReference type="Pfam" id="PF20463">
    <property type="entry name" value="PDH_C"/>
    <property type="match status" value="1"/>
</dbReference>
<feature type="domain" description="Prephenate/arogenate dehydrogenase" evidence="2">
    <location>
        <begin position="3"/>
        <end position="322"/>
    </location>
</feature>
<dbReference type="Pfam" id="PF02153">
    <property type="entry name" value="PDH_N"/>
    <property type="match status" value="1"/>
</dbReference>
<dbReference type="InterPro" id="IPR036291">
    <property type="entry name" value="NAD(P)-bd_dom_sf"/>
</dbReference>
<dbReference type="EMBL" id="WNKX01000005">
    <property type="protein sequence ID" value="MTW10628.1"/>
    <property type="molecule type" value="Genomic_DNA"/>
</dbReference>
<dbReference type="Gene3D" id="1.10.3660.10">
    <property type="entry name" value="6-phosphogluconate dehydrogenase C-terminal like domain"/>
    <property type="match status" value="1"/>
</dbReference>
<name>A0A6L6QDP8_9BURK</name>
<evidence type="ECO:0000313" key="4">
    <source>
        <dbReference type="Proteomes" id="UP000472320"/>
    </source>
</evidence>
<dbReference type="InterPro" id="IPR050812">
    <property type="entry name" value="Preph/Arog_dehydrog"/>
</dbReference>
<dbReference type="GO" id="GO:0006571">
    <property type="term" value="P:tyrosine biosynthetic process"/>
    <property type="evidence" value="ECO:0007669"/>
    <property type="project" value="InterPro"/>
</dbReference>
<evidence type="ECO:0000259" key="2">
    <source>
        <dbReference type="PROSITE" id="PS51176"/>
    </source>
</evidence>
<keyword evidence="4" id="KW-1185">Reference proteome</keyword>
<dbReference type="AlphaFoldDB" id="A0A6L6QDP8"/>
<organism evidence="3 4">
    <name type="scientific">Massilia eburnea</name>
    <dbReference type="NCBI Taxonomy" id="1776165"/>
    <lineage>
        <taxon>Bacteria</taxon>
        <taxon>Pseudomonadati</taxon>
        <taxon>Pseudomonadota</taxon>
        <taxon>Betaproteobacteria</taxon>
        <taxon>Burkholderiales</taxon>
        <taxon>Oxalobacteraceae</taxon>
        <taxon>Telluria group</taxon>
        <taxon>Massilia</taxon>
    </lineage>
</organism>
<dbReference type="PANTHER" id="PTHR21363">
    <property type="entry name" value="PREPHENATE DEHYDROGENASE"/>
    <property type="match status" value="1"/>
</dbReference>